<dbReference type="Gene3D" id="1.20.58.480">
    <property type="match status" value="1"/>
</dbReference>
<protein>
    <recommendedName>
        <fullName evidence="4">Tryptophan 2,3-dioxygenase</fullName>
    </recommendedName>
</protein>
<feature type="region of interest" description="Disordered" evidence="1">
    <location>
        <begin position="1"/>
        <end position="28"/>
    </location>
</feature>
<accession>A0A161IYJ1</accession>
<evidence type="ECO:0008006" key="4">
    <source>
        <dbReference type="Google" id="ProtNLM"/>
    </source>
</evidence>
<sequence>MVRRDRDGAPGAAKSILNPSEPDPQLRYEYDRDSNYERDTRVTIALSALVPGDELHHPDHRFFQLIHLITEYSWVGVHDCFVTAAHELSAGNTLRASRAVDRGIGISRMPVDAVRLFQSSLPAMSFLAMRAAFPPNTTGLDSPGMRNLRRSAKSVWNCVESALNDRSVETILGDTFGESDSEDIELAHFLSKLYELDALLLSWKETHLHMVMMIIGGMETPFGQASSTVSMRGADLSDLKRLGSRPFFPQLWQASNTLFRQHVGHSGAS</sequence>
<dbReference type="SUPFAM" id="SSF140959">
    <property type="entry name" value="Indolic compounds 2,3-dioxygenase-like"/>
    <property type="match status" value="1"/>
</dbReference>
<dbReference type="STRING" id="33888.A6122_0092"/>
<keyword evidence="3" id="KW-1185">Reference proteome</keyword>
<dbReference type="EMBL" id="CP015515">
    <property type="protein sequence ID" value="AND15261.1"/>
    <property type="molecule type" value="Genomic_DNA"/>
</dbReference>
<dbReference type="GO" id="GO:0019441">
    <property type="term" value="P:L-tryptophan catabolic process to kynurenine"/>
    <property type="evidence" value="ECO:0007669"/>
    <property type="project" value="InterPro"/>
</dbReference>
<dbReference type="GO" id="GO:0046872">
    <property type="term" value="F:metal ion binding"/>
    <property type="evidence" value="ECO:0007669"/>
    <property type="project" value="InterPro"/>
</dbReference>
<dbReference type="KEGG" id="rtn:A6122_0092"/>
<dbReference type="RefSeq" id="WP_146085124.1">
    <property type="nucleotide sequence ID" value="NZ_CP015515.1"/>
</dbReference>
<dbReference type="InterPro" id="IPR037217">
    <property type="entry name" value="Trp/Indoleamine_2_3_dOase-like"/>
</dbReference>
<dbReference type="Proteomes" id="UP000077071">
    <property type="component" value="Chromosome"/>
</dbReference>
<dbReference type="GO" id="GO:0020037">
    <property type="term" value="F:heme binding"/>
    <property type="evidence" value="ECO:0007669"/>
    <property type="project" value="InterPro"/>
</dbReference>
<evidence type="ECO:0000256" key="1">
    <source>
        <dbReference type="SAM" id="MobiDB-lite"/>
    </source>
</evidence>
<name>A0A161IYJ1_9MICO</name>
<gene>
    <name evidence="2" type="ORF">A6122_0092</name>
</gene>
<proteinExistence type="predicted"/>
<reference evidence="2 3" key="1">
    <citation type="submission" date="2016-05" db="EMBL/GenBank/DDBJ databases">
        <title>Complete genome sequence of Rathayibacter tritici NCPPB 1953.</title>
        <authorList>
            <person name="Park J."/>
            <person name="Lee H.-H."/>
            <person name="Lee S.-W."/>
            <person name="Seo Y.-S."/>
        </authorList>
    </citation>
    <scope>NUCLEOTIDE SEQUENCE [LARGE SCALE GENOMIC DNA]</scope>
    <source>
        <strain evidence="2 3">NCPPB 1953</strain>
    </source>
</reference>
<evidence type="ECO:0000313" key="3">
    <source>
        <dbReference type="Proteomes" id="UP000077071"/>
    </source>
</evidence>
<dbReference type="PATRIC" id="fig|33888.3.peg.109"/>
<dbReference type="AlphaFoldDB" id="A0A161IYJ1"/>
<evidence type="ECO:0000313" key="2">
    <source>
        <dbReference type="EMBL" id="AND15261.1"/>
    </source>
</evidence>
<dbReference type="OrthoDB" id="4031556at2"/>
<organism evidence="2 3">
    <name type="scientific">Rathayibacter tritici</name>
    <dbReference type="NCBI Taxonomy" id="33888"/>
    <lineage>
        <taxon>Bacteria</taxon>
        <taxon>Bacillati</taxon>
        <taxon>Actinomycetota</taxon>
        <taxon>Actinomycetes</taxon>
        <taxon>Micrococcales</taxon>
        <taxon>Microbacteriaceae</taxon>
        <taxon>Rathayibacter</taxon>
    </lineage>
</organism>